<feature type="region of interest" description="Disordered" evidence="1">
    <location>
        <begin position="171"/>
        <end position="225"/>
    </location>
</feature>
<accession>A0A813DQM3</accession>
<dbReference type="EMBL" id="CAJNNV010002835">
    <property type="protein sequence ID" value="CAE8587937.1"/>
    <property type="molecule type" value="Genomic_DNA"/>
</dbReference>
<sequence>MLDGVAPIAFSTGSRIRPFPIDDDEPDIRSEGGSKKSTPVAKEARGYIPDLSDTAREWREDLYVSEVPGSSSTTAGAVSQIGLAEGSLAGQKAIAIADASGAADAAGAETLATVASAASFFTIEMPSLVAAGAENSGMTEPTVADKLHLHHISAYTGDESDEELTAVRSAPVSGGESSGLGVQTRQDQQTMPRVRTADASGTTSKRCRVRSTSRQRNEAEQLLLW</sequence>
<gene>
    <name evidence="2" type="ORF">PGLA1383_LOCUS6759</name>
</gene>
<evidence type="ECO:0000313" key="3">
    <source>
        <dbReference type="Proteomes" id="UP000654075"/>
    </source>
</evidence>
<dbReference type="AlphaFoldDB" id="A0A813DQM3"/>
<keyword evidence="3" id="KW-1185">Reference proteome</keyword>
<comment type="caution">
    <text evidence="2">The sequence shown here is derived from an EMBL/GenBank/DDBJ whole genome shotgun (WGS) entry which is preliminary data.</text>
</comment>
<protein>
    <submittedName>
        <fullName evidence="2">Uncharacterized protein</fullName>
    </submittedName>
</protein>
<evidence type="ECO:0000313" key="2">
    <source>
        <dbReference type="EMBL" id="CAE8587937.1"/>
    </source>
</evidence>
<feature type="compositionally biased region" description="Polar residues" evidence="1">
    <location>
        <begin position="180"/>
        <end position="191"/>
    </location>
</feature>
<dbReference type="Proteomes" id="UP000654075">
    <property type="component" value="Unassembled WGS sequence"/>
</dbReference>
<feature type="region of interest" description="Disordered" evidence="1">
    <location>
        <begin position="14"/>
        <end position="48"/>
    </location>
</feature>
<proteinExistence type="predicted"/>
<reference evidence="2" key="1">
    <citation type="submission" date="2021-02" db="EMBL/GenBank/DDBJ databases">
        <authorList>
            <person name="Dougan E. K."/>
            <person name="Rhodes N."/>
            <person name="Thang M."/>
            <person name="Chan C."/>
        </authorList>
    </citation>
    <scope>NUCLEOTIDE SEQUENCE</scope>
</reference>
<name>A0A813DQM3_POLGL</name>
<organism evidence="2 3">
    <name type="scientific">Polarella glacialis</name>
    <name type="common">Dinoflagellate</name>
    <dbReference type="NCBI Taxonomy" id="89957"/>
    <lineage>
        <taxon>Eukaryota</taxon>
        <taxon>Sar</taxon>
        <taxon>Alveolata</taxon>
        <taxon>Dinophyceae</taxon>
        <taxon>Suessiales</taxon>
        <taxon>Suessiaceae</taxon>
        <taxon>Polarella</taxon>
    </lineage>
</organism>
<evidence type="ECO:0000256" key="1">
    <source>
        <dbReference type="SAM" id="MobiDB-lite"/>
    </source>
</evidence>